<dbReference type="InterPro" id="IPR005828">
    <property type="entry name" value="MFS_sugar_transport-like"/>
</dbReference>
<dbReference type="Proteomes" id="UP001607303">
    <property type="component" value="Unassembled WGS sequence"/>
</dbReference>
<dbReference type="PRINTS" id="PR00171">
    <property type="entry name" value="SUGRTRNSPORT"/>
</dbReference>
<feature type="compositionally biased region" description="Basic residues" evidence="6">
    <location>
        <begin position="501"/>
        <end position="514"/>
    </location>
</feature>
<feature type="transmembrane region" description="Helical" evidence="7">
    <location>
        <begin position="421"/>
        <end position="441"/>
    </location>
</feature>
<feature type="transmembrane region" description="Helical" evidence="7">
    <location>
        <begin position="325"/>
        <end position="346"/>
    </location>
</feature>
<gene>
    <name evidence="9" type="ORF">V1477_008308</name>
</gene>
<feature type="transmembrane region" description="Helical" evidence="7">
    <location>
        <begin position="156"/>
        <end position="174"/>
    </location>
</feature>
<keyword evidence="10" id="KW-1185">Reference proteome</keyword>
<sequence length="532" mass="59376">MNATEWRATICSVEREASKNIEENERECFKDAIVSSRSLNKNFVESSNIRSAFRQISACFIAASFHIVVGLSMAYSAILVPHLEAKDAEIPATKKESAWIASVVVLFVPVGAVLSGFLMETIGRLKTLQIGAIPCIVGWALIASSSNLSMLLVGRLLSGISCAMGSSPAIVYITEVARPDLRGSMISFGPTLASFGMLLSYLKGAYIHWRLVAWLSIIYAVVPIILIQFFVPELYKSDEKQGTVSQAEAQFAMIMKENEIKLSEQRRSKHGNAFNKLRGFLKPTGWKPMTILFLFFMFQQFSGIYITLFYAVTWFQDVGAGVDEYLSSILVGLTRFLCSMVNTWLLRRFKRRPLCILSSLGMAACMIVSGYFTLRIHQGDRSGYWVPIVCLLLYVCTSMVGMLTIPWTMTAELFPTEIRGIAHSISYSMANLIMFAALQSYRSLQDFLGGSYAGQWFFAGVSLASTVFVLLMLPETHGKKLSEIEEYFQNHFLAISFGKSKSTKKHRTQNRSQRRMNTAASEPLNPKTVPNV</sequence>
<feature type="domain" description="Major facilitator superfamily (MFS) profile" evidence="8">
    <location>
        <begin position="58"/>
        <end position="477"/>
    </location>
</feature>
<feature type="transmembrane region" description="Helical" evidence="7">
    <location>
        <begin position="130"/>
        <end position="150"/>
    </location>
</feature>
<evidence type="ECO:0000256" key="3">
    <source>
        <dbReference type="ARBA" id="ARBA00022989"/>
    </source>
</evidence>
<name>A0ABD2CCZ7_VESMC</name>
<dbReference type="InterPro" id="IPR036259">
    <property type="entry name" value="MFS_trans_sf"/>
</dbReference>
<dbReference type="PANTHER" id="PTHR48021">
    <property type="match status" value="1"/>
</dbReference>
<dbReference type="Pfam" id="PF00083">
    <property type="entry name" value="Sugar_tr"/>
    <property type="match status" value="1"/>
</dbReference>
<evidence type="ECO:0000256" key="2">
    <source>
        <dbReference type="ARBA" id="ARBA00022692"/>
    </source>
</evidence>
<evidence type="ECO:0000256" key="7">
    <source>
        <dbReference type="SAM" id="Phobius"/>
    </source>
</evidence>
<evidence type="ECO:0000256" key="1">
    <source>
        <dbReference type="ARBA" id="ARBA00004141"/>
    </source>
</evidence>
<evidence type="ECO:0000313" key="9">
    <source>
        <dbReference type="EMBL" id="KAL2742819.1"/>
    </source>
</evidence>
<reference evidence="9 10" key="1">
    <citation type="journal article" date="2024" name="Ann. Entomol. Soc. Am.">
        <title>Genomic analyses of the southern and eastern yellowjacket wasps (Hymenoptera: Vespidae) reveal evolutionary signatures of social life.</title>
        <authorList>
            <person name="Catto M.A."/>
            <person name="Caine P.B."/>
            <person name="Orr S.E."/>
            <person name="Hunt B.G."/>
            <person name="Goodisman M.A.D."/>
        </authorList>
    </citation>
    <scope>NUCLEOTIDE SEQUENCE [LARGE SCALE GENOMIC DNA]</scope>
    <source>
        <strain evidence="9">232</strain>
        <tissue evidence="9">Head and thorax</tissue>
    </source>
</reference>
<dbReference type="GO" id="GO:0016020">
    <property type="term" value="C:membrane"/>
    <property type="evidence" value="ECO:0007669"/>
    <property type="project" value="UniProtKB-SubCell"/>
</dbReference>
<keyword evidence="3 7" id="KW-1133">Transmembrane helix</keyword>
<dbReference type="FunFam" id="1.20.1250.20:FF:000249">
    <property type="entry name" value="facilitated trehalose transporter Tret1"/>
    <property type="match status" value="1"/>
</dbReference>
<organism evidence="9 10">
    <name type="scientific">Vespula maculifrons</name>
    <name type="common">Eastern yellow jacket</name>
    <name type="synonym">Wasp</name>
    <dbReference type="NCBI Taxonomy" id="7453"/>
    <lineage>
        <taxon>Eukaryota</taxon>
        <taxon>Metazoa</taxon>
        <taxon>Ecdysozoa</taxon>
        <taxon>Arthropoda</taxon>
        <taxon>Hexapoda</taxon>
        <taxon>Insecta</taxon>
        <taxon>Pterygota</taxon>
        <taxon>Neoptera</taxon>
        <taxon>Endopterygota</taxon>
        <taxon>Hymenoptera</taxon>
        <taxon>Apocrita</taxon>
        <taxon>Aculeata</taxon>
        <taxon>Vespoidea</taxon>
        <taxon>Vespidae</taxon>
        <taxon>Vespinae</taxon>
        <taxon>Vespula</taxon>
    </lineage>
</organism>
<dbReference type="PROSITE" id="PS50850">
    <property type="entry name" value="MFS"/>
    <property type="match status" value="1"/>
</dbReference>
<feature type="transmembrane region" description="Helical" evidence="7">
    <location>
        <begin position="384"/>
        <end position="409"/>
    </location>
</feature>
<accession>A0ABD2CCZ7</accession>
<dbReference type="EMBL" id="JAYRBN010000056">
    <property type="protein sequence ID" value="KAL2742819.1"/>
    <property type="molecule type" value="Genomic_DNA"/>
</dbReference>
<evidence type="ECO:0000259" key="8">
    <source>
        <dbReference type="PROSITE" id="PS50850"/>
    </source>
</evidence>
<evidence type="ECO:0000256" key="6">
    <source>
        <dbReference type="SAM" id="MobiDB-lite"/>
    </source>
</evidence>
<evidence type="ECO:0000256" key="4">
    <source>
        <dbReference type="ARBA" id="ARBA00023136"/>
    </source>
</evidence>
<feature type="transmembrane region" description="Helical" evidence="7">
    <location>
        <begin position="291"/>
        <end position="313"/>
    </location>
</feature>
<comment type="subcellular location">
    <subcellularLocation>
        <location evidence="1">Membrane</location>
        <topology evidence="1">Multi-pass membrane protein</topology>
    </subcellularLocation>
</comment>
<keyword evidence="5" id="KW-0325">Glycoprotein</keyword>
<feature type="transmembrane region" description="Helical" evidence="7">
    <location>
        <begin position="98"/>
        <end position="118"/>
    </location>
</feature>
<protein>
    <submittedName>
        <fullName evidence="9">Facilitated trehalose transporter Tret1-like isoform X1</fullName>
    </submittedName>
</protein>
<keyword evidence="4 7" id="KW-0472">Membrane</keyword>
<dbReference type="SUPFAM" id="SSF103473">
    <property type="entry name" value="MFS general substrate transporter"/>
    <property type="match status" value="1"/>
</dbReference>
<proteinExistence type="predicted"/>
<dbReference type="InterPro" id="IPR050549">
    <property type="entry name" value="MFS_Trehalose_Transporter"/>
</dbReference>
<feature type="transmembrane region" description="Helical" evidence="7">
    <location>
        <begin position="56"/>
        <end position="78"/>
    </location>
</feature>
<feature type="transmembrane region" description="Helical" evidence="7">
    <location>
        <begin position="353"/>
        <end position="372"/>
    </location>
</feature>
<evidence type="ECO:0000313" key="10">
    <source>
        <dbReference type="Proteomes" id="UP001607303"/>
    </source>
</evidence>
<dbReference type="InterPro" id="IPR020846">
    <property type="entry name" value="MFS_dom"/>
</dbReference>
<feature type="region of interest" description="Disordered" evidence="6">
    <location>
        <begin position="500"/>
        <end position="532"/>
    </location>
</feature>
<keyword evidence="2 7" id="KW-0812">Transmembrane</keyword>
<comment type="caution">
    <text evidence="9">The sequence shown here is derived from an EMBL/GenBank/DDBJ whole genome shotgun (WGS) entry which is preliminary data.</text>
</comment>
<feature type="transmembrane region" description="Helical" evidence="7">
    <location>
        <begin position="186"/>
        <end position="206"/>
    </location>
</feature>
<dbReference type="Gene3D" id="1.20.1250.20">
    <property type="entry name" value="MFS general substrate transporter like domains"/>
    <property type="match status" value="1"/>
</dbReference>
<feature type="transmembrane region" description="Helical" evidence="7">
    <location>
        <begin position="212"/>
        <end position="231"/>
    </location>
</feature>
<dbReference type="InterPro" id="IPR003663">
    <property type="entry name" value="Sugar/inositol_transpt"/>
</dbReference>
<dbReference type="AlphaFoldDB" id="A0ABD2CCZ7"/>
<feature type="transmembrane region" description="Helical" evidence="7">
    <location>
        <begin position="453"/>
        <end position="473"/>
    </location>
</feature>
<evidence type="ECO:0000256" key="5">
    <source>
        <dbReference type="ARBA" id="ARBA00023180"/>
    </source>
</evidence>
<dbReference type="PANTHER" id="PTHR48021:SF24">
    <property type="entry name" value="MAJOR FACILITATOR SUPERFAMILY (MFS) PROFILE DOMAIN-CONTAINING PROTEIN"/>
    <property type="match status" value="1"/>
</dbReference>